<feature type="domain" description="Recombinase-like" evidence="1">
    <location>
        <begin position="11"/>
        <end position="99"/>
    </location>
</feature>
<dbReference type="EMBL" id="AGWU01000024">
    <property type="protein sequence ID" value="EKB17549.1"/>
    <property type="molecule type" value="Genomic_DNA"/>
</dbReference>
<dbReference type="InterPro" id="IPR046789">
    <property type="entry name" value="HTH_62"/>
</dbReference>
<dbReference type="HOGENOM" id="CLU_178301_0_0_6"/>
<evidence type="ECO:0000259" key="1">
    <source>
        <dbReference type="Pfam" id="PF20552"/>
    </source>
</evidence>
<dbReference type="AlphaFoldDB" id="K1JDE2"/>
<evidence type="ECO:0000313" key="3">
    <source>
        <dbReference type="Proteomes" id="UP000006087"/>
    </source>
</evidence>
<accession>K1JDE2</accession>
<proteinExistence type="predicted"/>
<dbReference type="Pfam" id="PF20552">
    <property type="entry name" value="HTH_62"/>
    <property type="match status" value="1"/>
</dbReference>
<sequence length="99" mass="11203">MENFNPKLAAWLNKEPSAEAGQNNIQIPGKTVNLIWQNRYREPTAYELALVSQLEKAFAEGITELESLVETLNRSGLRNEAGDPWSCTNFQDEMARLGY</sequence>
<gene>
    <name evidence="2" type="ORF">HMPREF1168_03776</name>
</gene>
<protein>
    <recommendedName>
        <fullName evidence="1">Recombinase-like domain-containing protein</fullName>
    </recommendedName>
</protein>
<comment type="caution">
    <text evidence="2">The sequence shown here is derived from an EMBL/GenBank/DDBJ whole genome shotgun (WGS) entry which is preliminary data.</text>
</comment>
<dbReference type="PATRIC" id="fig|1073383.3.peg.3772"/>
<dbReference type="RefSeq" id="WP_005347574.1">
    <property type="nucleotide sequence ID" value="NZ_JH823256.1"/>
</dbReference>
<reference evidence="2 3" key="1">
    <citation type="submission" date="2012-06" db="EMBL/GenBank/DDBJ databases">
        <title>The Genome Sequence of Aeromonas veronii AMC34.</title>
        <authorList>
            <consortium name="The Broad Institute Genome Sequencing Platform"/>
            <person name="Earl A."/>
            <person name="Ward D."/>
            <person name="Feldgarden M."/>
            <person name="Gevers D."/>
            <person name="Graf J."/>
            <person name="Tomasi A."/>
            <person name="Horneman A."/>
            <person name="Walker B."/>
            <person name="Young S.K."/>
            <person name="Zeng Q."/>
            <person name="Gargeya S."/>
            <person name="Fitzgerald M."/>
            <person name="Haas B."/>
            <person name="Abouelleil A."/>
            <person name="Alvarado L."/>
            <person name="Arachchi H.M."/>
            <person name="Berlin A.M."/>
            <person name="Chapman S.B."/>
            <person name="Goldberg J."/>
            <person name="Griggs A."/>
            <person name="Gujja S."/>
            <person name="Hansen M."/>
            <person name="Howarth C."/>
            <person name="Imamovic A."/>
            <person name="Larimer J."/>
            <person name="McCowan C."/>
            <person name="Montmayeur A."/>
            <person name="Murphy C."/>
            <person name="Neiman D."/>
            <person name="Pearson M."/>
            <person name="Priest M."/>
            <person name="Roberts A."/>
            <person name="Saif S."/>
            <person name="Shea T."/>
            <person name="Sisk P."/>
            <person name="Sykes S."/>
            <person name="Wortman J."/>
            <person name="Nusbaum C."/>
            <person name="Birren B."/>
        </authorList>
    </citation>
    <scope>NUCLEOTIDE SEQUENCE [LARGE SCALE GENOMIC DNA]</scope>
    <source>
        <strain evidence="2 3">AMC34</strain>
    </source>
</reference>
<name>K1JDE2_AERVE</name>
<organism evidence="2 3">
    <name type="scientific">Aeromonas veronii AMC34</name>
    <dbReference type="NCBI Taxonomy" id="1073383"/>
    <lineage>
        <taxon>Bacteria</taxon>
        <taxon>Pseudomonadati</taxon>
        <taxon>Pseudomonadota</taxon>
        <taxon>Gammaproteobacteria</taxon>
        <taxon>Aeromonadales</taxon>
        <taxon>Aeromonadaceae</taxon>
        <taxon>Aeromonas</taxon>
    </lineage>
</organism>
<evidence type="ECO:0000313" key="2">
    <source>
        <dbReference type="EMBL" id="EKB17549.1"/>
    </source>
</evidence>
<dbReference type="Proteomes" id="UP000006087">
    <property type="component" value="Unassembled WGS sequence"/>
</dbReference>